<dbReference type="PANTHER" id="PTHR11895:SF7">
    <property type="entry name" value="GLUTAMYL-TRNA(GLN) AMIDOTRANSFERASE SUBUNIT A, MITOCHONDRIAL"/>
    <property type="match status" value="1"/>
</dbReference>
<name>A0A1H3N5P3_9ACTN</name>
<comment type="similarity">
    <text evidence="1">Belongs to the amidase family.</text>
</comment>
<evidence type="ECO:0000313" key="3">
    <source>
        <dbReference type="EMBL" id="SDY84063.1"/>
    </source>
</evidence>
<dbReference type="Gene3D" id="3.90.1300.10">
    <property type="entry name" value="Amidase signature (AS) domain"/>
    <property type="match status" value="1"/>
</dbReference>
<sequence length="474" mass="49516">MTRLHDLTALEQAAAVRSREVSPTELVAHALRRVEALDAGLGAFLTVTPERALAAARRAERRLREGGELPPLLGVPTAVKDLNNTAGVRTTFGSTVLADNVPTVDDAVVTRLAEAGTISIGKSNTPEFGFPCYTDNELAGPARCPWDPTRLAGGSSGGAAVAVAAGMLPVAQGSDGGGSIRIPASINGLVGLKPSRGRVSNAPLGGDVTGLGTNGPLARTVRDAAALLDAMAGPVTGDPAWAPPLPPGETFLGAADRPVGRLRIGRYLETPMADAGLEPAVRTAFDDAARLLEELGHEVEDVPPGLLGPDVLTAFERVWSLSGTLLPVPPGRVGELRPLTRELRARGLALSAQQAMEALTALRLFARRFVTATDRFDVLLAPVTTMTPRPLGWFDADGDGAADFARQERYAAFTAVFNVTGQPAVSVPLHWTGDGLPVGTMLVGRPADEVTLLALAAQLEAARPWAHRHPPSWD</sequence>
<reference evidence="4" key="1">
    <citation type="submission" date="2016-10" db="EMBL/GenBank/DDBJ databases">
        <authorList>
            <person name="Varghese N."/>
            <person name="Submissions S."/>
        </authorList>
    </citation>
    <scope>NUCLEOTIDE SEQUENCE [LARGE SCALE GENOMIC DNA]</scope>
    <source>
        <strain evidence="4">DSM 45422</strain>
    </source>
</reference>
<dbReference type="InterPro" id="IPR023631">
    <property type="entry name" value="Amidase_dom"/>
</dbReference>
<proteinExistence type="inferred from homology"/>
<protein>
    <submittedName>
        <fullName evidence="3">Amidase</fullName>
    </submittedName>
</protein>
<evidence type="ECO:0000259" key="2">
    <source>
        <dbReference type="Pfam" id="PF01425"/>
    </source>
</evidence>
<accession>A0A1H3N5P3</accession>
<dbReference type="InterPro" id="IPR020556">
    <property type="entry name" value="Amidase_CS"/>
</dbReference>
<evidence type="ECO:0000256" key="1">
    <source>
        <dbReference type="ARBA" id="ARBA00009199"/>
    </source>
</evidence>
<dbReference type="InterPro" id="IPR000120">
    <property type="entry name" value="Amidase"/>
</dbReference>
<gene>
    <name evidence="3" type="ORF">SAMN05660209_03865</name>
</gene>
<dbReference type="AlphaFoldDB" id="A0A1H3N5P3"/>
<organism evidence="3 4">
    <name type="scientific">Geodermatophilus africanus</name>
    <dbReference type="NCBI Taxonomy" id="1137993"/>
    <lineage>
        <taxon>Bacteria</taxon>
        <taxon>Bacillati</taxon>
        <taxon>Actinomycetota</taxon>
        <taxon>Actinomycetes</taxon>
        <taxon>Geodermatophilales</taxon>
        <taxon>Geodermatophilaceae</taxon>
        <taxon>Geodermatophilus</taxon>
    </lineage>
</organism>
<dbReference type="PANTHER" id="PTHR11895">
    <property type="entry name" value="TRANSAMIDASE"/>
    <property type="match status" value="1"/>
</dbReference>
<dbReference type="RefSeq" id="WP_091159833.1">
    <property type="nucleotide sequence ID" value="NZ_FNOT01000012.1"/>
</dbReference>
<feature type="domain" description="Amidase" evidence="2">
    <location>
        <begin position="25"/>
        <end position="453"/>
    </location>
</feature>
<dbReference type="Pfam" id="PF01425">
    <property type="entry name" value="Amidase"/>
    <property type="match status" value="1"/>
</dbReference>
<dbReference type="Proteomes" id="UP000198921">
    <property type="component" value="Unassembled WGS sequence"/>
</dbReference>
<dbReference type="InterPro" id="IPR036928">
    <property type="entry name" value="AS_sf"/>
</dbReference>
<dbReference type="GO" id="GO:0003824">
    <property type="term" value="F:catalytic activity"/>
    <property type="evidence" value="ECO:0007669"/>
    <property type="project" value="InterPro"/>
</dbReference>
<evidence type="ECO:0000313" key="4">
    <source>
        <dbReference type="Proteomes" id="UP000198921"/>
    </source>
</evidence>
<keyword evidence="4" id="KW-1185">Reference proteome</keyword>
<dbReference type="STRING" id="1137993.SAMN05660209_03865"/>
<dbReference type="EMBL" id="FNOT01000012">
    <property type="protein sequence ID" value="SDY84063.1"/>
    <property type="molecule type" value="Genomic_DNA"/>
</dbReference>
<dbReference type="OrthoDB" id="5175573at2"/>
<dbReference type="PROSITE" id="PS00571">
    <property type="entry name" value="AMIDASES"/>
    <property type="match status" value="1"/>
</dbReference>
<dbReference type="SUPFAM" id="SSF75304">
    <property type="entry name" value="Amidase signature (AS) enzymes"/>
    <property type="match status" value="1"/>
</dbReference>